<evidence type="ECO:0000313" key="2">
    <source>
        <dbReference type="Proteomes" id="UP000814128"/>
    </source>
</evidence>
<comment type="caution">
    <text evidence="1">The sequence shown here is derived from an EMBL/GenBank/DDBJ whole genome shotgun (WGS) entry which is preliminary data.</text>
</comment>
<protein>
    <submittedName>
        <fullName evidence="1">Uncharacterized protein</fullName>
    </submittedName>
</protein>
<evidence type="ECO:0000313" key="1">
    <source>
        <dbReference type="EMBL" id="KAI0028505.1"/>
    </source>
</evidence>
<reference evidence="1" key="1">
    <citation type="submission" date="2021-02" db="EMBL/GenBank/DDBJ databases">
        <authorList>
            <consortium name="DOE Joint Genome Institute"/>
            <person name="Ahrendt S."/>
            <person name="Looney B.P."/>
            <person name="Miyauchi S."/>
            <person name="Morin E."/>
            <person name="Drula E."/>
            <person name="Courty P.E."/>
            <person name="Chicoki N."/>
            <person name="Fauchery L."/>
            <person name="Kohler A."/>
            <person name="Kuo A."/>
            <person name="Labutti K."/>
            <person name="Pangilinan J."/>
            <person name="Lipzen A."/>
            <person name="Riley R."/>
            <person name="Andreopoulos W."/>
            <person name="He G."/>
            <person name="Johnson J."/>
            <person name="Barry K.W."/>
            <person name="Grigoriev I.V."/>
            <person name="Nagy L."/>
            <person name="Hibbett D."/>
            <person name="Henrissat B."/>
            <person name="Matheny P.B."/>
            <person name="Labbe J."/>
            <person name="Martin F."/>
        </authorList>
    </citation>
    <scope>NUCLEOTIDE SEQUENCE</scope>
    <source>
        <strain evidence="1">EC-137</strain>
    </source>
</reference>
<name>A0ACB8QAA7_9AGAM</name>
<organism evidence="1 2">
    <name type="scientific">Vararia minispora EC-137</name>
    <dbReference type="NCBI Taxonomy" id="1314806"/>
    <lineage>
        <taxon>Eukaryota</taxon>
        <taxon>Fungi</taxon>
        <taxon>Dikarya</taxon>
        <taxon>Basidiomycota</taxon>
        <taxon>Agaricomycotina</taxon>
        <taxon>Agaricomycetes</taxon>
        <taxon>Russulales</taxon>
        <taxon>Lachnocladiaceae</taxon>
        <taxon>Vararia</taxon>
    </lineage>
</organism>
<reference evidence="1" key="2">
    <citation type="journal article" date="2022" name="New Phytol.">
        <title>Evolutionary transition to the ectomycorrhizal habit in the genomes of a hyperdiverse lineage of mushroom-forming fungi.</title>
        <authorList>
            <person name="Looney B."/>
            <person name="Miyauchi S."/>
            <person name="Morin E."/>
            <person name="Drula E."/>
            <person name="Courty P.E."/>
            <person name="Kohler A."/>
            <person name="Kuo A."/>
            <person name="LaButti K."/>
            <person name="Pangilinan J."/>
            <person name="Lipzen A."/>
            <person name="Riley R."/>
            <person name="Andreopoulos W."/>
            <person name="He G."/>
            <person name="Johnson J."/>
            <person name="Nolan M."/>
            <person name="Tritt A."/>
            <person name="Barry K.W."/>
            <person name="Grigoriev I.V."/>
            <person name="Nagy L.G."/>
            <person name="Hibbett D."/>
            <person name="Henrissat B."/>
            <person name="Matheny P.B."/>
            <person name="Labbe J."/>
            <person name="Martin F.M."/>
        </authorList>
    </citation>
    <scope>NUCLEOTIDE SEQUENCE</scope>
    <source>
        <strain evidence="1">EC-137</strain>
    </source>
</reference>
<keyword evidence="2" id="KW-1185">Reference proteome</keyword>
<gene>
    <name evidence="1" type="ORF">K488DRAFT_58439</name>
</gene>
<proteinExistence type="predicted"/>
<dbReference type="Proteomes" id="UP000814128">
    <property type="component" value="Unassembled WGS sequence"/>
</dbReference>
<dbReference type="EMBL" id="MU273747">
    <property type="protein sequence ID" value="KAI0028505.1"/>
    <property type="molecule type" value="Genomic_DNA"/>
</dbReference>
<sequence length="280" mass="31401">MSAHIFQTFISFFFKPAKRAKKIAVGTGIKRSRQEDANPDDLEVADVILLEENECLDATMEDSGQVVHDDAAVSGVCARAIDEMREEGVTMTPVQRQEGYSLLTKVSGLARKVHDSATLREALEQKISAHLPDTPTEQHTLTRRVPTRWNADFACMRSHLLFQNAVQELTGVTSNKLGAFRLTDSQWRLAEEVCSRLLPLFDDLTRLFSHSNVPLIHEAVPMLMSLIKKLRRASLTDSLPAVSRVASRASEIMAQKYFDLLTDECEVYIIAIGTLYHFIP</sequence>
<accession>A0ACB8QAA7</accession>